<dbReference type="Proteomes" id="UP001056120">
    <property type="component" value="Linkage Group LG17"/>
</dbReference>
<keyword evidence="2" id="KW-1185">Reference proteome</keyword>
<protein>
    <submittedName>
        <fullName evidence="1">Uncharacterized protein</fullName>
    </submittedName>
</protein>
<proteinExistence type="predicted"/>
<dbReference type="EMBL" id="CM042034">
    <property type="protein sequence ID" value="KAI3760379.1"/>
    <property type="molecule type" value="Genomic_DNA"/>
</dbReference>
<evidence type="ECO:0000313" key="1">
    <source>
        <dbReference type="EMBL" id="KAI3760379.1"/>
    </source>
</evidence>
<comment type="caution">
    <text evidence="1">The sequence shown here is derived from an EMBL/GenBank/DDBJ whole genome shotgun (WGS) entry which is preliminary data.</text>
</comment>
<accession>A0ACB9EN62</accession>
<evidence type="ECO:0000313" key="2">
    <source>
        <dbReference type="Proteomes" id="UP001056120"/>
    </source>
</evidence>
<reference evidence="2" key="1">
    <citation type="journal article" date="2022" name="Mol. Ecol. Resour.">
        <title>The genomes of chicory, endive, great burdock and yacon provide insights into Asteraceae palaeo-polyploidization history and plant inulin production.</title>
        <authorList>
            <person name="Fan W."/>
            <person name="Wang S."/>
            <person name="Wang H."/>
            <person name="Wang A."/>
            <person name="Jiang F."/>
            <person name="Liu H."/>
            <person name="Zhao H."/>
            <person name="Xu D."/>
            <person name="Zhang Y."/>
        </authorList>
    </citation>
    <scope>NUCLEOTIDE SEQUENCE [LARGE SCALE GENOMIC DNA]</scope>
    <source>
        <strain evidence="2">cv. Yunnan</strain>
    </source>
</reference>
<gene>
    <name evidence="1" type="ORF">L1987_50774</name>
</gene>
<sequence>MLTIVTDITFSCSFSRHGIRQLPNPWADGPEYVTQCPIGPGASYTYRFTITDQEGTLWWHAHSQWLRATVYGALVIRPKLGSSYPFPKPKIEFPVILGEWWDRKVISVQRQALFSGAAPNISDAITINGQPGDLFRCSSQGTTKLTVNKGDTVLLRVINAALNQQLFFSVANHKLTVVATDASYTKQFTSSVIMLGPGQTTDVLLTADQQPGRYYMAARAYASARNAPFDNTTATAILEYKSATSQPILPPLPAYNDTNTVTAFSNQIKSPDKVTVPTKIDENLFFAVGLGFFNCTPGPRCQGPNNTRFGASMNNIVLQDTSIFSTEDHPVHLHGYHFYIVGQGFGNFNPSRDTANFNLVDPPQRNTIDVPVGGWAAIRFVADNPGVWFMHCHIDAHLAWGFAMAFIVEDGVGESEKLLPPPSDLPQC</sequence>
<organism evidence="1 2">
    <name type="scientific">Smallanthus sonchifolius</name>
    <dbReference type="NCBI Taxonomy" id="185202"/>
    <lineage>
        <taxon>Eukaryota</taxon>
        <taxon>Viridiplantae</taxon>
        <taxon>Streptophyta</taxon>
        <taxon>Embryophyta</taxon>
        <taxon>Tracheophyta</taxon>
        <taxon>Spermatophyta</taxon>
        <taxon>Magnoliopsida</taxon>
        <taxon>eudicotyledons</taxon>
        <taxon>Gunneridae</taxon>
        <taxon>Pentapetalae</taxon>
        <taxon>asterids</taxon>
        <taxon>campanulids</taxon>
        <taxon>Asterales</taxon>
        <taxon>Asteraceae</taxon>
        <taxon>Asteroideae</taxon>
        <taxon>Heliantheae alliance</taxon>
        <taxon>Millerieae</taxon>
        <taxon>Smallanthus</taxon>
    </lineage>
</organism>
<reference evidence="1 2" key="2">
    <citation type="journal article" date="2022" name="Mol. Ecol. Resour.">
        <title>The genomes of chicory, endive, great burdock and yacon provide insights into Asteraceae paleo-polyploidization history and plant inulin production.</title>
        <authorList>
            <person name="Fan W."/>
            <person name="Wang S."/>
            <person name="Wang H."/>
            <person name="Wang A."/>
            <person name="Jiang F."/>
            <person name="Liu H."/>
            <person name="Zhao H."/>
            <person name="Xu D."/>
            <person name="Zhang Y."/>
        </authorList>
    </citation>
    <scope>NUCLEOTIDE SEQUENCE [LARGE SCALE GENOMIC DNA]</scope>
    <source>
        <strain evidence="2">cv. Yunnan</strain>
        <tissue evidence="1">Leaves</tissue>
    </source>
</reference>
<name>A0ACB9EN62_9ASTR</name>